<feature type="region of interest" description="Disordered" evidence="1">
    <location>
        <begin position="275"/>
        <end position="379"/>
    </location>
</feature>
<name>A0A9W8W643_9HYPO</name>
<comment type="caution">
    <text evidence="2">The sequence shown here is derived from an EMBL/GenBank/DDBJ whole genome shotgun (WGS) entry which is preliminary data.</text>
</comment>
<sequence>MTTNADYTFTPGPFTEAAQNQWDMSLHRIEDEGENQAVAAHLRSLWKENWWKYPDDIKRSFLSAARKNALTKTNNHSPSSHILYRGSVLFNRYDFDWGVWLVLRGIYYDVHKNDMSPRAQMTCLTFGRGTATRMMTERHPGIDVLEENVPPTFPPRPLSWDRKSGDESGSSRAPTKSKNRVVSVNNQKSTGTDGRVRSAEAGSHAETTGDESHSSPPDSATSKVEKGAEPHTLASSGGSHPRENLNLAPSGLDAGASIATDDSNQKTLQVQTVQNVNPITGDSGLPPNDGKNRVASEQSPVNEGGHQREKAANTSNDGNLRSVESNNVHKSLLKRSMSDDEEEDSPCGELHARKRRGTSSDQSHSAESGTTPNSGSQMAISGENLDRIHELLKKHLNERVVECVSQQVARQAESLQPRLKDQIVQFLPEKIFGVTESSGLSSISQKVVDSMAERLASKITRQIMQQVAQQVTRELTSELQPKADKQIADCIAEIMLEKLLGPDGNFGV</sequence>
<gene>
    <name evidence="2" type="ORF">N0V84_009510</name>
</gene>
<dbReference type="Proteomes" id="UP001140502">
    <property type="component" value="Unassembled WGS sequence"/>
</dbReference>
<protein>
    <submittedName>
        <fullName evidence="2">Uncharacterized protein</fullName>
    </submittedName>
</protein>
<evidence type="ECO:0000313" key="2">
    <source>
        <dbReference type="EMBL" id="KAJ4313281.1"/>
    </source>
</evidence>
<feature type="compositionally biased region" description="Polar residues" evidence="1">
    <location>
        <begin position="312"/>
        <end position="329"/>
    </location>
</feature>
<organism evidence="2 3">
    <name type="scientific">Fusarium piperis</name>
    <dbReference type="NCBI Taxonomy" id="1435070"/>
    <lineage>
        <taxon>Eukaryota</taxon>
        <taxon>Fungi</taxon>
        <taxon>Dikarya</taxon>
        <taxon>Ascomycota</taxon>
        <taxon>Pezizomycotina</taxon>
        <taxon>Sordariomycetes</taxon>
        <taxon>Hypocreomycetidae</taxon>
        <taxon>Hypocreales</taxon>
        <taxon>Nectriaceae</taxon>
        <taxon>Fusarium</taxon>
        <taxon>Fusarium solani species complex</taxon>
    </lineage>
</organism>
<dbReference type="OrthoDB" id="5106956at2759"/>
<accession>A0A9W8W643</accession>
<dbReference type="EMBL" id="JAPEUR010000263">
    <property type="protein sequence ID" value="KAJ4313281.1"/>
    <property type="molecule type" value="Genomic_DNA"/>
</dbReference>
<feature type="region of interest" description="Disordered" evidence="1">
    <location>
        <begin position="141"/>
        <end position="258"/>
    </location>
</feature>
<evidence type="ECO:0000313" key="3">
    <source>
        <dbReference type="Proteomes" id="UP001140502"/>
    </source>
</evidence>
<feature type="compositionally biased region" description="Polar residues" evidence="1">
    <location>
        <begin position="359"/>
        <end position="379"/>
    </location>
</feature>
<reference evidence="2" key="1">
    <citation type="submission" date="2022-10" db="EMBL/GenBank/DDBJ databases">
        <title>Tapping the CABI collections for fungal endophytes: first genome assemblies for Collariella, Neodidymelliopsis, Ascochyta clinopodiicola, Didymella pomorum, Didymosphaeria variabile, Neocosmospora piperis and Neocucurbitaria cava.</title>
        <authorList>
            <person name="Hill R."/>
        </authorList>
    </citation>
    <scope>NUCLEOTIDE SEQUENCE</scope>
    <source>
        <strain evidence="2">IMI 366586</strain>
    </source>
</reference>
<evidence type="ECO:0000256" key="1">
    <source>
        <dbReference type="SAM" id="MobiDB-lite"/>
    </source>
</evidence>
<keyword evidence="3" id="KW-1185">Reference proteome</keyword>
<dbReference type="AlphaFoldDB" id="A0A9W8W643"/>
<feature type="compositionally biased region" description="Polar residues" evidence="1">
    <location>
        <begin position="167"/>
        <end position="192"/>
    </location>
</feature>
<proteinExistence type="predicted"/>